<dbReference type="Proteomes" id="UP001595476">
    <property type="component" value="Unassembled WGS sequence"/>
</dbReference>
<gene>
    <name evidence="1" type="ORF">ACFOEK_03195</name>
</gene>
<dbReference type="RefSeq" id="WP_386716061.1">
    <property type="nucleotide sequence ID" value="NZ_JBHRSZ010000002.1"/>
</dbReference>
<proteinExistence type="predicted"/>
<evidence type="ECO:0000313" key="1">
    <source>
        <dbReference type="EMBL" id="MFC3150023.1"/>
    </source>
</evidence>
<dbReference type="PANTHER" id="PTHR36529">
    <property type="entry name" value="SLL1095 PROTEIN"/>
    <property type="match status" value="1"/>
</dbReference>
<dbReference type="EMBL" id="JBHRSZ010000002">
    <property type="protein sequence ID" value="MFC3150023.1"/>
    <property type="molecule type" value="Genomic_DNA"/>
</dbReference>
<sequence>MTKPCKRNAVVIFSKAPIAGEVKTRLAKNLGEKNALLVYKAMLRVICKILSSQGQWDCYLSASKELDHPFFRELMDEFDLKTHLQIEGDLGAKMKTAMDDLLGAYDQVAIVGGDAISITSESLETCFDGLSNNDVALVPAEDGGYISIVAKKTDPSMFSDIEWGTEKVLEQQLARFSQMGWDTWLNSRLWDLDELDDFKRVKTMPELYQSMLDAGLSKNI</sequence>
<evidence type="ECO:0000313" key="2">
    <source>
        <dbReference type="Proteomes" id="UP001595476"/>
    </source>
</evidence>
<name>A0ABV7HBU5_9GAMM</name>
<reference evidence="2" key="1">
    <citation type="journal article" date="2019" name="Int. J. Syst. Evol. Microbiol.">
        <title>The Global Catalogue of Microorganisms (GCM) 10K type strain sequencing project: providing services to taxonomists for standard genome sequencing and annotation.</title>
        <authorList>
            <consortium name="The Broad Institute Genomics Platform"/>
            <consortium name="The Broad Institute Genome Sequencing Center for Infectious Disease"/>
            <person name="Wu L."/>
            <person name="Ma J."/>
        </authorList>
    </citation>
    <scope>NUCLEOTIDE SEQUENCE [LARGE SCALE GENOMIC DNA]</scope>
    <source>
        <strain evidence="2">KCTC 52438</strain>
    </source>
</reference>
<organism evidence="1 2">
    <name type="scientific">Litoribrevibacter euphylliae</name>
    <dbReference type="NCBI Taxonomy" id="1834034"/>
    <lineage>
        <taxon>Bacteria</taxon>
        <taxon>Pseudomonadati</taxon>
        <taxon>Pseudomonadota</taxon>
        <taxon>Gammaproteobacteria</taxon>
        <taxon>Oceanospirillales</taxon>
        <taxon>Oceanospirillaceae</taxon>
        <taxon>Litoribrevibacter</taxon>
    </lineage>
</organism>
<dbReference type="InterPro" id="IPR018641">
    <property type="entry name" value="Trfase_1_rSAM/seldom-assoc"/>
</dbReference>
<dbReference type="NCBIfam" id="TIGR04282">
    <property type="entry name" value="glyco_like_cofC"/>
    <property type="match status" value="1"/>
</dbReference>
<comment type="caution">
    <text evidence="1">The sequence shown here is derived from an EMBL/GenBank/DDBJ whole genome shotgun (WGS) entry which is preliminary data.</text>
</comment>
<dbReference type="InterPro" id="IPR029044">
    <property type="entry name" value="Nucleotide-diphossugar_trans"/>
</dbReference>
<dbReference type="Pfam" id="PF09837">
    <property type="entry name" value="DUF2064"/>
    <property type="match status" value="1"/>
</dbReference>
<dbReference type="PANTHER" id="PTHR36529:SF1">
    <property type="entry name" value="GLYCOSYLTRANSFERASE"/>
    <property type="match status" value="1"/>
</dbReference>
<accession>A0ABV7HBU5</accession>
<dbReference type="SUPFAM" id="SSF53448">
    <property type="entry name" value="Nucleotide-diphospho-sugar transferases"/>
    <property type="match status" value="1"/>
</dbReference>
<dbReference type="Gene3D" id="3.90.550.10">
    <property type="entry name" value="Spore Coat Polysaccharide Biosynthesis Protein SpsA, Chain A"/>
    <property type="match status" value="1"/>
</dbReference>
<protein>
    <submittedName>
        <fullName evidence="1">TIGR04282 family arsenosugar biosynthesis glycosyltransferase</fullName>
    </submittedName>
</protein>
<keyword evidence="2" id="KW-1185">Reference proteome</keyword>